<feature type="compositionally biased region" description="Low complexity" evidence="1">
    <location>
        <begin position="164"/>
        <end position="182"/>
    </location>
</feature>
<feature type="compositionally biased region" description="Basic and acidic residues" evidence="1">
    <location>
        <begin position="427"/>
        <end position="437"/>
    </location>
</feature>
<feature type="compositionally biased region" description="Polar residues" evidence="1">
    <location>
        <begin position="231"/>
        <end position="240"/>
    </location>
</feature>
<dbReference type="EMBL" id="CDMY01000332">
    <property type="protein sequence ID" value="CEM02670.1"/>
    <property type="molecule type" value="Genomic_DNA"/>
</dbReference>
<accession>A0A0G4EWE4</accession>
<feature type="compositionally biased region" description="Low complexity" evidence="1">
    <location>
        <begin position="75"/>
        <end position="109"/>
    </location>
</feature>
<gene>
    <name evidence="2" type="ORF">Vbra_8402</name>
</gene>
<dbReference type="AlphaFoldDB" id="A0A0G4EWE4"/>
<dbReference type="InParanoid" id="A0A0G4EWE4"/>
<feature type="compositionally biased region" description="Gly residues" evidence="1">
    <location>
        <begin position="479"/>
        <end position="491"/>
    </location>
</feature>
<feature type="compositionally biased region" description="Polar residues" evidence="1">
    <location>
        <begin position="768"/>
        <end position="793"/>
    </location>
</feature>
<sequence length="793" mass="82821">MSSSTPLVHHPPPPPLHHHYSLFSNRHHLNHTSHTHPHPPKDASARGGAFSPPSISIRSLLANGTYIAGCGRGGASASDTTAAGSSGSGSPEGLPSPLPSSEGLHGLLSWMDGTGTGTGGADVKWGTSTATVGGLERGAERERDDEQESDDPTSTTSERKLGRPSRLSSTSSTTASVRTSPSGQPLSVASHPSCASPSANTAATTSPSPLPQDNDDFQAIVERTARLALETTPTSHGALTSSHAAPSLPSSSQPPAHHDVMHQQPPPASHSQISLADALQIAMSSSTSTPPQPLVGGEQPAVSVAGAGAAADESKAPSNKDASRLALSLVLAAGLPEAMQQKLLTSLAQLKKTRIADVPDTPPPPPPPAPPSTAVSQQQQQQHGLFSHTWPQAGHRDTHRRNTTPLPLPHTHGHQQALTSNHTTTSHHNDTRSHTDTDASTASASIPSTPAHRRPASRQPGVPKILRDLWLDDQSSSGGSEGGGVGAGEAGRGVGVLSEMSVEFNEEKNAVKEISPELYRQIPRDEKGNLLSVGSIPHHEGTCKPCLFVHRQGCQNGANCLFCHHTHPPKKKSRASKRKRMALQALQMVQAERDAMLSQTQSMLLYQPAAGFHHKLFPPVNPPVATPQPQQPQPQQQQQPLHRPVATLPLPEAHPPTQTCPPPPPSLPLTNPHPKLSLTHLVPPPGFGQQSPPGVAPPQAPLSLAKLLPPDPRPPPSLTHTAMASSPPSRAVHRSMTLPSTSAAMRRGGYGYGQGEGPSVVNMMDMNSMGSVRGSMSEQGGAGSTDSCGSEGD</sequence>
<feature type="region of interest" description="Disordered" evidence="1">
    <location>
        <begin position="616"/>
        <end position="734"/>
    </location>
</feature>
<feature type="compositionally biased region" description="Pro residues" evidence="1">
    <location>
        <begin position="652"/>
        <end position="667"/>
    </location>
</feature>
<feature type="compositionally biased region" description="Low complexity" evidence="1">
    <location>
        <begin position="372"/>
        <end position="382"/>
    </location>
</feature>
<dbReference type="OMA" id="NDTRSHT"/>
<feature type="compositionally biased region" description="Pro residues" evidence="1">
    <location>
        <begin position="619"/>
        <end position="632"/>
    </location>
</feature>
<dbReference type="OrthoDB" id="415835at2759"/>
<evidence type="ECO:0000256" key="1">
    <source>
        <dbReference type="SAM" id="MobiDB-lite"/>
    </source>
</evidence>
<reference evidence="2 3" key="1">
    <citation type="submission" date="2014-11" db="EMBL/GenBank/DDBJ databases">
        <authorList>
            <person name="Zhu J."/>
            <person name="Qi W."/>
            <person name="Song R."/>
        </authorList>
    </citation>
    <scope>NUCLEOTIDE SEQUENCE [LARGE SCALE GENOMIC DNA]</scope>
</reference>
<feature type="region of interest" description="Disordered" evidence="1">
    <location>
        <begin position="356"/>
        <end position="462"/>
    </location>
</feature>
<evidence type="ECO:0000313" key="2">
    <source>
        <dbReference type="EMBL" id="CEM02670.1"/>
    </source>
</evidence>
<feature type="compositionally biased region" description="Low complexity" evidence="1">
    <location>
        <begin position="192"/>
        <end position="207"/>
    </location>
</feature>
<evidence type="ECO:0008006" key="4">
    <source>
        <dbReference type="Google" id="ProtNLM"/>
    </source>
</evidence>
<feature type="compositionally biased region" description="Low complexity" evidence="1">
    <location>
        <begin position="438"/>
        <end position="450"/>
    </location>
</feature>
<feature type="region of interest" description="Disordered" evidence="1">
    <location>
        <begin position="472"/>
        <end position="491"/>
    </location>
</feature>
<feature type="compositionally biased region" description="Pro residues" evidence="1">
    <location>
        <begin position="360"/>
        <end position="371"/>
    </location>
</feature>
<feature type="compositionally biased region" description="Low complexity" evidence="1">
    <location>
        <begin position="241"/>
        <end position="255"/>
    </location>
</feature>
<dbReference type="VEuPathDB" id="CryptoDB:Vbra_8402"/>
<protein>
    <recommendedName>
        <fullName evidence="4">C3H1-type domain-containing protein</fullName>
    </recommendedName>
</protein>
<organism evidence="2 3">
    <name type="scientific">Vitrella brassicaformis (strain CCMP3155)</name>
    <dbReference type="NCBI Taxonomy" id="1169540"/>
    <lineage>
        <taxon>Eukaryota</taxon>
        <taxon>Sar</taxon>
        <taxon>Alveolata</taxon>
        <taxon>Colpodellida</taxon>
        <taxon>Vitrellaceae</taxon>
        <taxon>Vitrella</taxon>
    </lineage>
</organism>
<feature type="compositionally biased region" description="Polar residues" evidence="1">
    <location>
        <begin position="718"/>
        <end position="728"/>
    </location>
</feature>
<proteinExistence type="predicted"/>
<evidence type="ECO:0000313" key="3">
    <source>
        <dbReference type="Proteomes" id="UP000041254"/>
    </source>
</evidence>
<feature type="region of interest" description="Disordered" evidence="1">
    <location>
        <begin position="1"/>
        <end position="51"/>
    </location>
</feature>
<feature type="region of interest" description="Disordered" evidence="1">
    <location>
        <begin position="231"/>
        <end position="273"/>
    </location>
</feature>
<feature type="compositionally biased region" description="Basic residues" evidence="1">
    <location>
        <begin position="16"/>
        <end position="38"/>
    </location>
</feature>
<name>A0A0G4EWE4_VITBC</name>
<feature type="region of interest" description="Disordered" evidence="1">
    <location>
        <begin position="73"/>
        <end position="215"/>
    </location>
</feature>
<feature type="region of interest" description="Disordered" evidence="1">
    <location>
        <begin position="761"/>
        <end position="793"/>
    </location>
</feature>
<keyword evidence="3" id="KW-1185">Reference proteome</keyword>
<dbReference type="Proteomes" id="UP000041254">
    <property type="component" value="Unassembled WGS sequence"/>
</dbReference>